<dbReference type="Proteomes" id="UP001219518">
    <property type="component" value="Unassembled WGS sequence"/>
</dbReference>
<reference evidence="1" key="1">
    <citation type="submission" date="2021-07" db="EMBL/GenBank/DDBJ databases">
        <authorList>
            <person name="Catto M.A."/>
            <person name="Jacobson A."/>
            <person name="Kennedy G."/>
            <person name="Labadie P."/>
            <person name="Hunt B.G."/>
            <person name="Srinivasan R."/>
        </authorList>
    </citation>
    <scope>NUCLEOTIDE SEQUENCE</scope>
    <source>
        <strain evidence="1">PL_HMW_Pooled</strain>
        <tissue evidence="1">Head</tissue>
    </source>
</reference>
<gene>
    <name evidence="1" type="ORF">KUF71_024946</name>
</gene>
<dbReference type="AlphaFoldDB" id="A0AAE1I0I5"/>
<dbReference type="EMBL" id="JAHWGI010001416">
    <property type="protein sequence ID" value="KAK3931034.1"/>
    <property type="molecule type" value="Genomic_DNA"/>
</dbReference>
<sequence>MAFFDALNGNVPRPKYMRGAELPLFVPLKIMNVSPAVTVVGPTTKIEAEMGTVRIFFYLNAEDHQKIVENDGVAQLMTMVNSHQNPFCFAIKKLNRVGMAYAPLMLIWLPDAKRKVLSS</sequence>
<keyword evidence="1" id="KW-0808">Transferase</keyword>
<comment type="caution">
    <text evidence="1">The sequence shown here is derived from an EMBL/GenBank/DDBJ whole genome shotgun (WGS) entry which is preliminary data.</text>
</comment>
<keyword evidence="2" id="KW-1185">Reference proteome</keyword>
<organism evidence="1 2">
    <name type="scientific">Frankliniella fusca</name>
    <dbReference type="NCBI Taxonomy" id="407009"/>
    <lineage>
        <taxon>Eukaryota</taxon>
        <taxon>Metazoa</taxon>
        <taxon>Ecdysozoa</taxon>
        <taxon>Arthropoda</taxon>
        <taxon>Hexapoda</taxon>
        <taxon>Insecta</taxon>
        <taxon>Pterygota</taxon>
        <taxon>Neoptera</taxon>
        <taxon>Paraneoptera</taxon>
        <taxon>Thysanoptera</taxon>
        <taxon>Terebrantia</taxon>
        <taxon>Thripoidea</taxon>
        <taxon>Thripidae</taxon>
        <taxon>Frankliniella</taxon>
    </lineage>
</organism>
<dbReference type="GO" id="GO:0016740">
    <property type="term" value="F:transferase activity"/>
    <property type="evidence" value="ECO:0007669"/>
    <property type="project" value="UniProtKB-KW"/>
</dbReference>
<protein>
    <submittedName>
        <fullName evidence="1">Phosphatidylglycerol--prolipoprotein diacylglyceryl transferase</fullName>
    </submittedName>
</protein>
<reference evidence="1" key="2">
    <citation type="journal article" date="2023" name="BMC Genomics">
        <title>Pest status, molecular evolution, and epigenetic factors derived from the genome assembly of Frankliniella fusca, a thysanopteran phytovirus vector.</title>
        <authorList>
            <person name="Catto M.A."/>
            <person name="Labadie P.E."/>
            <person name="Jacobson A.L."/>
            <person name="Kennedy G.G."/>
            <person name="Srinivasan R."/>
            <person name="Hunt B.G."/>
        </authorList>
    </citation>
    <scope>NUCLEOTIDE SEQUENCE</scope>
    <source>
        <strain evidence="1">PL_HMW_Pooled</strain>
    </source>
</reference>
<proteinExistence type="predicted"/>
<evidence type="ECO:0000313" key="2">
    <source>
        <dbReference type="Proteomes" id="UP001219518"/>
    </source>
</evidence>
<accession>A0AAE1I0I5</accession>
<name>A0AAE1I0I5_9NEOP</name>
<evidence type="ECO:0000313" key="1">
    <source>
        <dbReference type="EMBL" id="KAK3931034.1"/>
    </source>
</evidence>